<dbReference type="Proteomes" id="UP000010866">
    <property type="component" value="Chromosome"/>
</dbReference>
<organism evidence="2 3">
    <name type="scientific">Methanomethylovorans hollandica (strain DSM 15978 / NBRC 107637 / DMS1)</name>
    <dbReference type="NCBI Taxonomy" id="867904"/>
    <lineage>
        <taxon>Archaea</taxon>
        <taxon>Methanobacteriati</taxon>
        <taxon>Methanobacteriota</taxon>
        <taxon>Stenosarchaea group</taxon>
        <taxon>Methanomicrobia</taxon>
        <taxon>Methanosarcinales</taxon>
        <taxon>Methanosarcinaceae</taxon>
        <taxon>Methanomethylovorans</taxon>
    </lineage>
</organism>
<sequence>MPIYQNPGCVVIDYEQRKIQLTGGSTYIISLPIKWVRECGLNSGDTLTLLPQNNCALLLSADSKIDKKKSECVIPILQEDKLEDNFRILVSYYLAGYDLIRLVSSKGFHALDRKFFKDVTRQRLIGIEVIEESRNEIVLQSLMNYQELPITKGLQNMSRLITSMLEDALIALKGHDLELARDIVSRDNEVDRFYLLTVRQLKSAVEDLKFAEKIGVERPRQCLGYRLVTKIIERIGDHVQRIAQQIIMMDATVPEKDAVFAMGTLAQKVFSDSMKALEEMDIKFSNKVVNLARKFEDYTAIRNEQGAARCKSEQMVSIIESLKRISEYSADIAEMSINMSSERDRGK</sequence>
<dbReference type="InterPro" id="IPR028366">
    <property type="entry name" value="PhoU"/>
</dbReference>
<evidence type="ECO:0000313" key="3">
    <source>
        <dbReference type="Proteomes" id="UP000010866"/>
    </source>
</evidence>
<feature type="domain" description="SpoVT-AbrB" evidence="1">
    <location>
        <begin position="21"/>
        <end position="66"/>
    </location>
</feature>
<dbReference type="Gene3D" id="1.20.58.220">
    <property type="entry name" value="Phosphate transport system protein phou homolog 2, domain 2"/>
    <property type="match status" value="1"/>
</dbReference>
<dbReference type="GO" id="GO:0003677">
    <property type="term" value="F:DNA binding"/>
    <property type="evidence" value="ECO:0007669"/>
    <property type="project" value="InterPro"/>
</dbReference>
<protein>
    <submittedName>
        <fullName evidence="2">Phosphate uptake regulator</fullName>
    </submittedName>
</protein>
<reference evidence="3" key="1">
    <citation type="submission" date="2012-02" db="EMBL/GenBank/DDBJ databases">
        <title>Complete sequence of chromosome of Methanomethylovorans hollandica DSM 15978.</title>
        <authorList>
            <person name="Lucas S."/>
            <person name="Copeland A."/>
            <person name="Lapidus A."/>
            <person name="Glavina del Rio T."/>
            <person name="Dalin E."/>
            <person name="Tice H."/>
            <person name="Bruce D."/>
            <person name="Goodwin L."/>
            <person name="Pitluck S."/>
            <person name="Peters L."/>
            <person name="Mikhailova N."/>
            <person name="Held B."/>
            <person name="Kyrpides N."/>
            <person name="Mavromatis K."/>
            <person name="Ivanova N."/>
            <person name="Brettin T."/>
            <person name="Detter J.C."/>
            <person name="Han C."/>
            <person name="Larimer F."/>
            <person name="Land M."/>
            <person name="Hauser L."/>
            <person name="Markowitz V."/>
            <person name="Cheng J.-F."/>
            <person name="Hugenholtz P."/>
            <person name="Woyke T."/>
            <person name="Wu D."/>
            <person name="Spring S."/>
            <person name="Schroeder M."/>
            <person name="Brambilla E."/>
            <person name="Klenk H.-P."/>
            <person name="Eisen J.A."/>
        </authorList>
    </citation>
    <scope>NUCLEOTIDE SEQUENCE [LARGE SCALE GENOMIC DNA]</scope>
    <source>
        <strain evidence="3">DSM 15978 / NBRC 107637 / DMS1</strain>
    </source>
</reference>
<proteinExistence type="predicted"/>
<gene>
    <name evidence="2" type="ordered locus">Metho_1005</name>
</gene>
<evidence type="ECO:0000313" key="2">
    <source>
        <dbReference type="EMBL" id="AGB49244.1"/>
    </source>
</evidence>
<dbReference type="OrthoDB" id="40991at2157"/>
<dbReference type="KEGG" id="mhz:Metho_1005"/>
<dbReference type="GO" id="GO:0045936">
    <property type="term" value="P:negative regulation of phosphate metabolic process"/>
    <property type="evidence" value="ECO:0007669"/>
    <property type="project" value="InterPro"/>
</dbReference>
<dbReference type="InterPro" id="IPR007159">
    <property type="entry name" value="SpoVT-AbrB_dom"/>
</dbReference>
<dbReference type="GeneID" id="14406814"/>
<name>L0KZ15_METHD</name>
<keyword evidence="3" id="KW-1185">Reference proteome</keyword>
<dbReference type="GO" id="GO:0030643">
    <property type="term" value="P:intracellular phosphate ion homeostasis"/>
    <property type="evidence" value="ECO:0007669"/>
    <property type="project" value="InterPro"/>
</dbReference>
<dbReference type="PANTHER" id="PTHR42930">
    <property type="entry name" value="PHOSPHATE-SPECIFIC TRANSPORT SYSTEM ACCESSORY PROTEIN PHOU"/>
    <property type="match status" value="1"/>
</dbReference>
<dbReference type="InterPro" id="IPR038078">
    <property type="entry name" value="PhoU-like_sf"/>
</dbReference>
<dbReference type="RefSeq" id="WP_015324411.1">
    <property type="nucleotide sequence ID" value="NC_019977.1"/>
</dbReference>
<dbReference type="PANTHER" id="PTHR42930:SF2">
    <property type="entry name" value="PHOU DOMAIN-CONTAINING PROTEIN"/>
    <property type="match status" value="1"/>
</dbReference>
<dbReference type="EMBL" id="CP003362">
    <property type="protein sequence ID" value="AGB49244.1"/>
    <property type="molecule type" value="Genomic_DNA"/>
</dbReference>
<dbReference type="SMART" id="SM00966">
    <property type="entry name" value="SpoVT_AbrB"/>
    <property type="match status" value="1"/>
</dbReference>
<dbReference type="Pfam" id="PF01895">
    <property type="entry name" value="PhoU"/>
    <property type="match status" value="2"/>
</dbReference>
<dbReference type="HOGENOM" id="CLU_069302_1_0_2"/>
<accession>L0KZ15</accession>
<dbReference type="STRING" id="867904.Metho_1005"/>
<evidence type="ECO:0000259" key="1">
    <source>
        <dbReference type="SMART" id="SM00966"/>
    </source>
</evidence>
<dbReference type="SUPFAM" id="SSF109755">
    <property type="entry name" value="PhoU-like"/>
    <property type="match status" value="1"/>
</dbReference>
<dbReference type="InterPro" id="IPR026022">
    <property type="entry name" value="PhoU_dom"/>
</dbReference>
<dbReference type="AlphaFoldDB" id="L0KZ15"/>